<dbReference type="Gene3D" id="3.50.50.100">
    <property type="match status" value="1"/>
</dbReference>
<evidence type="ECO:0000256" key="4">
    <source>
        <dbReference type="ARBA" id="ARBA00023002"/>
    </source>
</evidence>
<dbReference type="GO" id="GO:0050660">
    <property type="term" value="F:flavin adenine dinucleotide binding"/>
    <property type="evidence" value="ECO:0007669"/>
    <property type="project" value="TreeGrafter"/>
</dbReference>
<dbReference type="InterPro" id="IPR036188">
    <property type="entry name" value="FAD/NAD-bd_sf"/>
</dbReference>
<dbReference type="OrthoDB" id="202203at2759"/>
<sequence length="365" mass="39725">MPPSSPDAKRQVIVVGGGGAGNEVAALLSKKLDPARHALTLLTARPFNVWLPSTPRMAVTSEGAFEEKVFAPYDRLLKGTGKVRTGRAIAVEEKTPGAGGYVVLQDGESVRYDVLVLAPGMRWDGPLAYPDTKEAALRHVREWREKFENAKTVVMAGGGPVNIEIAGEIKYYYPGNSVTIVQSGHLPLNKVYPDRFRSTVESRIRQRGVEFVFGDYLDETETKDGFVRTRKGKVLPADLVVSSTGGTPNTEFIKTLDSDIVTSYGRVRVDDKLQVLGHPGVFCIGDIVDNTERLGLNKYAPSHEYGGTTETISISMGKTGGAAYAAVLWGLIAPIWLVRIGKARTMGVNGARWRMGYGFFESLFA</sequence>
<protein>
    <recommendedName>
        <fullName evidence="6">FAD/NAD(P)-binding domain-containing protein</fullName>
    </recommendedName>
</protein>
<dbReference type="PANTHER" id="PTHR43735:SF3">
    <property type="entry name" value="FERROPTOSIS SUPPRESSOR PROTEIN 1"/>
    <property type="match status" value="1"/>
</dbReference>
<dbReference type="PRINTS" id="PR00469">
    <property type="entry name" value="PNDRDTASEII"/>
</dbReference>
<evidence type="ECO:0000256" key="1">
    <source>
        <dbReference type="ARBA" id="ARBA00006442"/>
    </source>
</evidence>
<comment type="similarity">
    <text evidence="1">Belongs to the FAD-dependent oxidoreductase family.</text>
</comment>
<keyword evidence="4" id="KW-0560">Oxidoreductase</keyword>
<dbReference type="PANTHER" id="PTHR43735">
    <property type="entry name" value="APOPTOSIS-INDUCING FACTOR 1"/>
    <property type="match status" value="1"/>
</dbReference>
<organism evidence="7 8">
    <name type="scientific">Hericium alpestre</name>
    <dbReference type="NCBI Taxonomy" id="135208"/>
    <lineage>
        <taxon>Eukaryota</taxon>
        <taxon>Fungi</taxon>
        <taxon>Dikarya</taxon>
        <taxon>Basidiomycota</taxon>
        <taxon>Agaricomycotina</taxon>
        <taxon>Agaricomycetes</taxon>
        <taxon>Russulales</taxon>
        <taxon>Hericiaceae</taxon>
        <taxon>Hericium</taxon>
    </lineage>
</organism>
<evidence type="ECO:0000256" key="3">
    <source>
        <dbReference type="ARBA" id="ARBA00022827"/>
    </source>
</evidence>
<dbReference type="GO" id="GO:0005737">
    <property type="term" value="C:cytoplasm"/>
    <property type="evidence" value="ECO:0007669"/>
    <property type="project" value="TreeGrafter"/>
</dbReference>
<keyword evidence="3" id="KW-0274">FAD</keyword>
<feature type="domain" description="FAD/NAD(P)-binding" evidence="6">
    <location>
        <begin position="11"/>
        <end position="291"/>
    </location>
</feature>
<keyword evidence="5" id="KW-0812">Transmembrane</keyword>
<gene>
    <name evidence="7" type="ORF">EWM64_g7631</name>
</gene>
<keyword evidence="5" id="KW-0472">Membrane</keyword>
<name>A0A4Y9ZQ58_9AGAM</name>
<feature type="transmembrane region" description="Helical" evidence="5">
    <location>
        <begin position="321"/>
        <end position="338"/>
    </location>
</feature>
<comment type="caution">
    <text evidence="7">The sequence shown here is derived from an EMBL/GenBank/DDBJ whole genome shotgun (WGS) entry which is preliminary data.</text>
</comment>
<keyword evidence="5" id="KW-1133">Transmembrane helix</keyword>
<evidence type="ECO:0000256" key="5">
    <source>
        <dbReference type="SAM" id="Phobius"/>
    </source>
</evidence>
<dbReference type="Pfam" id="PF07992">
    <property type="entry name" value="Pyr_redox_2"/>
    <property type="match status" value="1"/>
</dbReference>
<dbReference type="GO" id="GO:0004174">
    <property type="term" value="F:electron-transferring-flavoprotein dehydrogenase activity"/>
    <property type="evidence" value="ECO:0007669"/>
    <property type="project" value="TreeGrafter"/>
</dbReference>
<dbReference type="SUPFAM" id="SSF51905">
    <property type="entry name" value="FAD/NAD(P)-binding domain"/>
    <property type="match status" value="1"/>
</dbReference>
<dbReference type="AlphaFoldDB" id="A0A4Y9ZQ58"/>
<keyword evidence="8" id="KW-1185">Reference proteome</keyword>
<proteinExistence type="inferred from homology"/>
<dbReference type="PRINTS" id="PR00368">
    <property type="entry name" value="FADPNR"/>
</dbReference>
<keyword evidence="2" id="KW-0285">Flavoprotein</keyword>
<accession>A0A4Y9ZQ58</accession>
<reference evidence="7 8" key="1">
    <citation type="submission" date="2019-02" db="EMBL/GenBank/DDBJ databases">
        <title>Genome sequencing of the rare red list fungi Hericium alpestre (H. flagellum).</title>
        <authorList>
            <person name="Buettner E."/>
            <person name="Kellner H."/>
        </authorList>
    </citation>
    <scope>NUCLEOTIDE SEQUENCE [LARGE SCALE GENOMIC DNA]</scope>
    <source>
        <strain evidence="7 8">DSM 108284</strain>
    </source>
</reference>
<dbReference type="InterPro" id="IPR023753">
    <property type="entry name" value="FAD/NAD-binding_dom"/>
</dbReference>
<dbReference type="EMBL" id="SFCI01001223">
    <property type="protein sequence ID" value="TFY76380.1"/>
    <property type="molecule type" value="Genomic_DNA"/>
</dbReference>
<evidence type="ECO:0000313" key="7">
    <source>
        <dbReference type="EMBL" id="TFY76380.1"/>
    </source>
</evidence>
<dbReference type="STRING" id="135208.A0A4Y9ZQ58"/>
<evidence type="ECO:0000313" key="8">
    <source>
        <dbReference type="Proteomes" id="UP000298061"/>
    </source>
</evidence>
<dbReference type="Proteomes" id="UP000298061">
    <property type="component" value="Unassembled WGS sequence"/>
</dbReference>
<evidence type="ECO:0000259" key="6">
    <source>
        <dbReference type="Pfam" id="PF07992"/>
    </source>
</evidence>
<evidence type="ECO:0000256" key="2">
    <source>
        <dbReference type="ARBA" id="ARBA00022630"/>
    </source>
</evidence>